<evidence type="ECO:0000259" key="11">
    <source>
        <dbReference type="PROSITE" id="PS51003"/>
    </source>
</evidence>
<keyword evidence="9 10" id="KW-0472">Membrane</keyword>
<dbReference type="AlphaFoldDB" id="A0A382YCV1"/>
<accession>A0A382YCV1</accession>
<dbReference type="GO" id="GO:0016020">
    <property type="term" value="C:membrane"/>
    <property type="evidence" value="ECO:0007669"/>
    <property type="project" value="UniProtKB-SubCell"/>
</dbReference>
<dbReference type="Pfam" id="PF00032">
    <property type="entry name" value="Cytochrom_B_C"/>
    <property type="match status" value="1"/>
</dbReference>
<feature type="transmembrane region" description="Helical" evidence="10">
    <location>
        <begin position="7"/>
        <end position="29"/>
    </location>
</feature>
<evidence type="ECO:0000313" key="12">
    <source>
        <dbReference type="EMBL" id="SVD81103.1"/>
    </source>
</evidence>
<keyword evidence="7 10" id="KW-1133">Transmembrane helix</keyword>
<evidence type="ECO:0000256" key="4">
    <source>
        <dbReference type="ARBA" id="ARBA00022692"/>
    </source>
</evidence>
<keyword evidence="6" id="KW-0249">Electron transport</keyword>
<name>A0A382YCV1_9ZZZZ</name>
<keyword evidence="2" id="KW-0813">Transport</keyword>
<sequence>MHFIKSFIDFLSAPTISFTLLTVAFPFIFPPTDWFDKKNRQLGLYKLWTNKGALYIFIAITLFFIVGYFDPHFKLTMTKPDNIPIIIMIYSMFFAIWHGMKKAYLNDERLDRGEKPEEWADPDDKVLVWPDLVYIELIALIIFMVLLIVWSILIGAPLEEPANPAATPNPSKAPWYFLGLQEMLVYFDPWIAGIIFPIFIIVGMMAIPYMDINKKGDGYYSFKERRVGYFIFM</sequence>
<comment type="subcellular location">
    <subcellularLocation>
        <location evidence="1">Membrane</location>
        <topology evidence="1">Multi-pass membrane protein</topology>
    </subcellularLocation>
</comment>
<evidence type="ECO:0000256" key="10">
    <source>
        <dbReference type="SAM" id="Phobius"/>
    </source>
</evidence>
<keyword evidence="5" id="KW-0479">Metal-binding</keyword>
<evidence type="ECO:0000256" key="3">
    <source>
        <dbReference type="ARBA" id="ARBA00022617"/>
    </source>
</evidence>
<organism evidence="12">
    <name type="scientific">marine metagenome</name>
    <dbReference type="NCBI Taxonomy" id="408172"/>
    <lineage>
        <taxon>unclassified sequences</taxon>
        <taxon>metagenomes</taxon>
        <taxon>ecological metagenomes</taxon>
    </lineage>
</organism>
<reference evidence="12" key="1">
    <citation type="submission" date="2018-05" db="EMBL/GenBank/DDBJ databases">
        <authorList>
            <person name="Lanie J.A."/>
            <person name="Ng W.-L."/>
            <person name="Kazmierczak K.M."/>
            <person name="Andrzejewski T.M."/>
            <person name="Davidsen T.M."/>
            <person name="Wayne K.J."/>
            <person name="Tettelin H."/>
            <person name="Glass J.I."/>
            <person name="Rusch D."/>
            <person name="Podicherti R."/>
            <person name="Tsui H.-C.T."/>
            <person name="Winkler M.E."/>
        </authorList>
    </citation>
    <scope>NUCLEOTIDE SEQUENCE</scope>
</reference>
<protein>
    <recommendedName>
        <fullName evidence="11">Cytochrome b/b6 C-terminal region profile domain-containing protein</fullName>
    </recommendedName>
</protein>
<evidence type="ECO:0000256" key="1">
    <source>
        <dbReference type="ARBA" id="ARBA00004141"/>
    </source>
</evidence>
<proteinExistence type="predicted"/>
<dbReference type="SUPFAM" id="SSF81648">
    <property type="entry name" value="a domain/subunit of cytochrome bc1 complex (Ubiquinol-cytochrome c reductase)"/>
    <property type="match status" value="1"/>
</dbReference>
<keyword evidence="3" id="KW-0349">Heme</keyword>
<gene>
    <name evidence="12" type="ORF">METZ01_LOCUS433957</name>
</gene>
<feature type="non-terminal residue" evidence="12">
    <location>
        <position position="233"/>
    </location>
</feature>
<dbReference type="InterPro" id="IPR005798">
    <property type="entry name" value="Cyt_b/b6_C"/>
</dbReference>
<feature type="transmembrane region" description="Helical" evidence="10">
    <location>
        <begin position="132"/>
        <end position="153"/>
    </location>
</feature>
<dbReference type="Gene3D" id="1.20.810.10">
    <property type="entry name" value="Cytochrome Bc1 Complex, Chain C"/>
    <property type="match status" value="1"/>
</dbReference>
<evidence type="ECO:0000256" key="7">
    <source>
        <dbReference type="ARBA" id="ARBA00022989"/>
    </source>
</evidence>
<dbReference type="EMBL" id="UINC01174796">
    <property type="protein sequence ID" value="SVD81103.1"/>
    <property type="molecule type" value="Genomic_DNA"/>
</dbReference>
<dbReference type="GO" id="GO:0009055">
    <property type="term" value="F:electron transfer activity"/>
    <property type="evidence" value="ECO:0007669"/>
    <property type="project" value="InterPro"/>
</dbReference>
<feature type="domain" description="Cytochrome b/b6 C-terminal region profile" evidence="11">
    <location>
        <begin position="113"/>
        <end position="233"/>
    </location>
</feature>
<feature type="transmembrane region" description="Helical" evidence="10">
    <location>
        <begin position="52"/>
        <end position="70"/>
    </location>
</feature>
<evidence type="ECO:0000256" key="2">
    <source>
        <dbReference type="ARBA" id="ARBA00022448"/>
    </source>
</evidence>
<evidence type="ECO:0000256" key="6">
    <source>
        <dbReference type="ARBA" id="ARBA00022982"/>
    </source>
</evidence>
<keyword evidence="8" id="KW-0408">Iron</keyword>
<keyword evidence="4 10" id="KW-0812">Transmembrane</keyword>
<feature type="transmembrane region" description="Helical" evidence="10">
    <location>
        <begin position="82"/>
        <end position="100"/>
    </location>
</feature>
<dbReference type="PROSITE" id="PS51003">
    <property type="entry name" value="CYTB_CTER"/>
    <property type="match status" value="1"/>
</dbReference>
<dbReference type="InterPro" id="IPR027387">
    <property type="entry name" value="Cytb/b6-like_sf"/>
</dbReference>
<dbReference type="InterPro" id="IPR036150">
    <property type="entry name" value="Cyt_b/b6_C_sf"/>
</dbReference>
<dbReference type="GO" id="GO:0046872">
    <property type="term" value="F:metal ion binding"/>
    <property type="evidence" value="ECO:0007669"/>
    <property type="project" value="UniProtKB-KW"/>
</dbReference>
<evidence type="ECO:0000256" key="9">
    <source>
        <dbReference type="ARBA" id="ARBA00023136"/>
    </source>
</evidence>
<feature type="transmembrane region" description="Helical" evidence="10">
    <location>
        <begin position="190"/>
        <end position="210"/>
    </location>
</feature>
<dbReference type="GO" id="GO:0016491">
    <property type="term" value="F:oxidoreductase activity"/>
    <property type="evidence" value="ECO:0007669"/>
    <property type="project" value="InterPro"/>
</dbReference>
<evidence type="ECO:0000256" key="5">
    <source>
        <dbReference type="ARBA" id="ARBA00022723"/>
    </source>
</evidence>
<evidence type="ECO:0000256" key="8">
    <source>
        <dbReference type="ARBA" id="ARBA00023004"/>
    </source>
</evidence>